<dbReference type="PROSITE" id="PS50835">
    <property type="entry name" value="IG_LIKE"/>
    <property type="match status" value="1"/>
</dbReference>
<name>A0A8S3UBS1_MYTED</name>
<dbReference type="InterPro" id="IPR036179">
    <property type="entry name" value="Ig-like_dom_sf"/>
</dbReference>
<organism evidence="2 3">
    <name type="scientific">Mytilus edulis</name>
    <name type="common">Blue mussel</name>
    <dbReference type="NCBI Taxonomy" id="6550"/>
    <lineage>
        <taxon>Eukaryota</taxon>
        <taxon>Metazoa</taxon>
        <taxon>Spiralia</taxon>
        <taxon>Lophotrochozoa</taxon>
        <taxon>Mollusca</taxon>
        <taxon>Bivalvia</taxon>
        <taxon>Autobranchia</taxon>
        <taxon>Pteriomorphia</taxon>
        <taxon>Mytilida</taxon>
        <taxon>Mytiloidea</taxon>
        <taxon>Mytilidae</taxon>
        <taxon>Mytilinae</taxon>
        <taxon>Mytilus</taxon>
    </lineage>
</organism>
<dbReference type="Proteomes" id="UP000683360">
    <property type="component" value="Unassembled WGS sequence"/>
</dbReference>
<evidence type="ECO:0000259" key="1">
    <source>
        <dbReference type="PROSITE" id="PS50835"/>
    </source>
</evidence>
<dbReference type="OrthoDB" id="6134006at2759"/>
<accession>A0A8S3UBS1</accession>
<reference evidence="2" key="1">
    <citation type="submission" date="2021-03" db="EMBL/GenBank/DDBJ databases">
        <authorList>
            <person name="Bekaert M."/>
        </authorList>
    </citation>
    <scope>NUCLEOTIDE SEQUENCE</scope>
</reference>
<dbReference type="EMBL" id="CAJPWZ010002530">
    <property type="protein sequence ID" value="CAG2239651.1"/>
    <property type="molecule type" value="Genomic_DNA"/>
</dbReference>
<dbReference type="SUPFAM" id="SSF48726">
    <property type="entry name" value="Immunoglobulin"/>
    <property type="match status" value="2"/>
</dbReference>
<dbReference type="InterPro" id="IPR013783">
    <property type="entry name" value="Ig-like_fold"/>
</dbReference>
<gene>
    <name evidence="2" type="ORF">MEDL_52000</name>
</gene>
<comment type="caution">
    <text evidence="2">The sequence shown here is derived from an EMBL/GenBank/DDBJ whole genome shotgun (WGS) entry which is preliminary data.</text>
</comment>
<keyword evidence="3" id="KW-1185">Reference proteome</keyword>
<proteinExistence type="predicted"/>
<evidence type="ECO:0000313" key="3">
    <source>
        <dbReference type="Proteomes" id="UP000683360"/>
    </source>
</evidence>
<dbReference type="InterPro" id="IPR007110">
    <property type="entry name" value="Ig-like_dom"/>
</dbReference>
<dbReference type="Gene3D" id="2.60.40.10">
    <property type="entry name" value="Immunoglobulins"/>
    <property type="match status" value="2"/>
</dbReference>
<feature type="domain" description="Ig-like" evidence="1">
    <location>
        <begin position="167"/>
        <end position="256"/>
    </location>
</feature>
<evidence type="ECO:0000313" key="2">
    <source>
        <dbReference type="EMBL" id="CAG2239651.1"/>
    </source>
</evidence>
<dbReference type="AlphaFoldDB" id="A0A8S3UBS1"/>
<protein>
    <recommendedName>
        <fullName evidence="1">Ig-like domain-containing protein</fullName>
    </recommendedName>
</protein>
<sequence>MLENTESLLSDTILSDVMYTSAIEISCGYGKPKFMSTPQTNRLKMTLRQYYRLILCLMGCNACGEQVSLNLITDNIVIGQDIVLTCTVHGIQTIDRTTTRQWSMGDDDELICYNGRINNLRKYNEKILFGNEFCLTIFNITEADLNIAYQCRYGFDAASKLIEADKPTSILSLRLVTDLITFGGDIILTCTVNGIRALDSDVTRQWSMGNHDQLLSYNGRINNHRKYKETIFHGNAFSLKILNVTVKDVNVTYRCRYGFDTATYFIKICERASIAETQKTKEI</sequence>